<dbReference type="WBParaSite" id="ES5_v2.g23344.t1">
    <property type="protein sequence ID" value="ES5_v2.g23344.t1"/>
    <property type="gene ID" value="ES5_v2.g23344"/>
</dbReference>
<sequence>MIRSSLSKYLTHFDPEIRTSTEGNRQRYEMAIAAFNYTEEEDERQRLQLDLFSHIDRILFLPCDSESDNSSLEDE</sequence>
<reference evidence="2" key="1">
    <citation type="submission" date="2022-11" db="UniProtKB">
        <authorList>
            <consortium name="WormBaseParasite"/>
        </authorList>
    </citation>
    <scope>IDENTIFICATION</scope>
</reference>
<evidence type="ECO:0000313" key="2">
    <source>
        <dbReference type="WBParaSite" id="ES5_v2.g23344.t1"/>
    </source>
</evidence>
<accession>A0AC34G149</accession>
<proteinExistence type="predicted"/>
<name>A0AC34G149_9BILA</name>
<organism evidence="1 2">
    <name type="scientific">Panagrolaimus sp. ES5</name>
    <dbReference type="NCBI Taxonomy" id="591445"/>
    <lineage>
        <taxon>Eukaryota</taxon>
        <taxon>Metazoa</taxon>
        <taxon>Ecdysozoa</taxon>
        <taxon>Nematoda</taxon>
        <taxon>Chromadorea</taxon>
        <taxon>Rhabditida</taxon>
        <taxon>Tylenchina</taxon>
        <taxon>Panagrolaimomorpha</taxon>
        <taxon>Panagrolaimoidea</taxon>
        <taxon>Panagrolaimidae</taxon>
        <taxon>Panagrolaimus</taxon>
    </lineage>
</organism>
<evidence type="ECO:0000313" key="1">
    <source>
        <dbReference type="Proteomes" id="UP000887579"/>
    </source>
</evidence>
<protein>
    <submittedName>
        <fullName evidence="2">Uncharacterized protein</fullName>
    </submittedName>
</protein>
<dbReference type="Proteomes" id="UP000887579">
    <property type="component" value="Unplaced"/>
</dbReference>